<dbReference type="AlphaFoldDB" id="A0A227KS37"/>
<comment type="caution">
    <text evidence="1">The sequence shown here is derived from an EMBL/GenBank/DDBJ whole genome shotgun (WGS) entry which is preliminary data.</text>
</comment>
<reference evidence="2" key="1">
    <citation type="submission" date="2017-05" db="EMBL/GenBank/DDBJ databases">
        <title>Improved OligoMM genomes.</title>
        <authorList>
            <person name="Garzetti D."/>
        </authorList>
    </citation>
    <scope>NUCLEOTIDE SEQUENCE [LARGE SCALE GENOMIC DNA]</scope>
    <source>
        <strain evidence="2">YL45</strain>
    </source>
</reference>
<gene>
    <name evidence="1" type="ORF">ADH67_03270</name>
</gene>
<name>A0A227KS37_9BURK</name>
<keyword evidence="2" id="KW-1185">Reference proteome</keyword>
<dbReference type="InterPro" id="IPR035069">
    <property type="entry name" value="TTHA1013/TTHA0281-like"/>
</dbReference>
<proteinExistence type="predicted"/>
<dbReference type="GeneID" id="78363533"/>
<protein>
    <recommendedName>
        <fullName evidence="3">HicB family protein</fullName>
    </recommendedName>
</protein>
<dbReference type="Proteomes" id="UP000214610">
    <property type="component" value="Unassembled WGS sequence"/>
</dbReference>
<evidence type="ECO:0008006" key="3">
    <source>
        <dbReference type="Google" id="ProtNLM"/>
    </source>
</evidence>
<dbReference type="RefSeq" id="WP_066591629.1">
    <property type="nucleotide sequence ID" value="NZ_CAJTBZ010000022.1"/>
</dbReference>
<organism evidence="1 2">
    <name type="scientific">Turicimonas muris</name>
    <dbReference type="NCBI Taxonomy" id="1796652"/>
    <lineage>
        <taxon>Bacteria</taxon>
        <taxon>Pseudomonadati</taxon>
        <taxon>Pseudomonadota</taxon>
        <taxon>Betaproteobacteria</taxon>
        <taxon>Burkholderiales</taxon>
        <taxon>Sutterellaceae</taxon>
        <taxon>Turicimonas</taxon>
    </lineage>
</organism>
<evidence type="ECO:0000313" key="1">
    <source>
        <dbReference type="EMBL" id="OXE51329.1"/>
    </source>
</evidence>
<dbReference type="EMBL" id="NHMP01000001">
    <property type="protein sequence ID" value="OXE51329.1"/>
    <property type="molecule type" value="Genomic_DNA"/>
</dbReference>
<sequence length="106" mass="12328">MVRDGLFLVRIYGEKHNDHWALVSLDFGVAAQGKTVEEALSRLDEQIKEYIYDATVGEDKEFEKELLSRKAPLEFFVKYYWFNIKKTVTSHLKNKIACVQPFQLAA</sequence>
<evidence type="ECO:0000313" key="2">
    <source>
        <dbReference type="Proteomes" id="UP000214610"/>
    </source>
</evidence>
<accession>A0A227KS37</accession>
<dbReference type="SUPFAM" id="SSF143100">
    <property type="entry name" value="TTHA1013/TTHA0281-like"/>
    <property type="match status" value="1"/>
</dbReference>